<gene>
    <name evidence="6" type="ORF">HPB48_020908</name>
</gene>
<protein>
    <submittedName>
        <fullName evidence="6">Uncharacterized protein</fullName>
    </submittedName>
</protein>
<keyword evidence="7" id="KW-1185">Reference proteome</keyword>
<reference evidence="6 7" key="1">
    <citation type="journal article" date="2020" name="Cell">
        <title>Large-Scale Comparative Analyses of Tick Genomes Elucidate Their Genetic Diversity and Vector Capacities.</title>
        <authorList>
            <consortium name="Tick Genome and Microbiome Consortium (TIGMIC)"/>
            <person name="Jia N."/>
            <person name="Wang J."/>
            <person name="Shi W."/>
            <person name="Du L."/>
            <person name="Sun Y."/>
            <person name="Zhan W."/>
            <person name="Jiang J.F."/>
            <person name="Wang Q."/>
            <person name="Zhang B."/>
            <person name="Ji P."/>
            <person name="Bell-Sakyi L."/>
            <person name="Cui X.M."/>
            <person name="Yuan T.T."/>
            <person name="Jiang B.G."/>
            <person name="Yang W.F."/>
            <person name="Lam T.T."/>
            <person name="Chang Q.C."/>
            <person name="Ding S.J."/>
            <person name="Wang X.J."/>
            <person name="Zhu J.G."/>
            <person name="Ruan X.D."/>
            <person name="Zhao L."/>
            <person name="Wei J.T."/>
            <person name="Ye R.Z."/>
            <person name="Que T.C."/>
            <person name="Du C.H."/>
            <person name="Zhou Y.H."/>
            <person name="Cheng J.X."/>
            <person name="Dai P.F."/>
            <person name="Guo W.B."/>
            <person name="Han X.H."/>
            <person name="Huang E.J."/>
            <person name="Li L.F."/>
            <person name="Wei W."/>
            <person name="Gao Y.C."/>
            <person name="Liu J.Z."/>
            <person name="Shao H.Z."/>
            <person name="Wang X."/>
            <person name="Wang C.C."/>
            <person name="Yang T.C."/>
            <person name="Huo Q.B."/>
            <person name="Li W."/>
            <person name="Chen H.Y."/>
            <person name="Chen S.E."/>
            <person name="Zhou L.G."/>
            <person name="Ni X.B."/>
            <person name="Tian J.H."/>
            <person name="Sheng Y."/>
            <person name="Liu T."/>
            <person name="Pan Y.S."/>
            <person name="Xia L.Y."/>
            <person name="Li J."/>
            <person name="Zhao F."/>
            <person name="Cao W.C."/>
        </authorList>
    </citation>
    <scope>NUCLEOTIDE SEQUENCE [LARGE SCALE GENOMIC DNA]</scope>
    <source>
        <strain evidence="6">HaeL-2018</strain>
    </source>
</reference>
<dbReference type="InterPro" id="IPR009447">
    <property type="entry name" value="PIGW/GWT1"/>
</dbReference>
<accession>A0A9J6FS23</accession>
<feature type="transmembrane region" description="Helical" evidence="5">
    <location>
        <begin position="77"/>
        <end position="96"/>
    </location>
</feature>
<feature type="transmembrane region" description="Helical" evidence="5">
    <location>
        <begin position="305"/>
        <end position="327"/>
    </location>
</feature>
<dbReference type="EMBL" id="JABSTR010000004">
    <property type="protein sequence ID" value="KAH9366050.1"/>
    <property type="molecule type" value="Genomic_DNA"/>
</dbReference>
<feature type="transmembrane region" description="Helical" evidence="5">
    <location>
        <begin position="234"/>
        <end position="254"/>
    </location>
</feature>
<name>A0A9J6FS23_HAELO</name>
<organism evidence="6 7">
    <name type="scientific">Haemaphysalis longicornis</name>
    <name type="common">Bush tick</name>
    <dbReference type="NCBI Taxonomy" id="44386"/>
    <lineage>
        <taxon>Eukaryota</taxon>
        <taxon>Metazoa</taxon>
        <taxon>Ecdysozoa</taxon>
        <taxon>Arthropoda</taxon>
        <taxon>Chelicerata</taxon>
        <taxon>Arachnida</taxon>
        <taxon>Acari</taxon>
        <taxon>Parasitiformes</taxon>
        <taxon>Ixodida</taxon>
        <taxon>Ixodoidea</taxon>
        <taxon>Ixodidae</taxon>
        <taxon>Haemaphysalinae</taxon>
        <taxon>Haemaphysalis</taxon>
    </lineage>
</organism>
<evidence type="ECO:0000256" key="2">
    <source>
        <dbReference type="ARBA" id="ARBA00022692"/>
    </source>
</evidence>
<feature type="transmembrane region" description="Helical" evidence="5">
    <location>
        <begin position="266"/>
        <end position="285"/>
    </location>
</feature>
<feature type="transmembrane region" description="Helical" evidence="5">
    <location>
        <begin position="54"/>
        <end position="71"/>
    </location>
</feature>
<evidence type="ECO:0000313" key="7">
    <source>
        <dbReference type="Proteomes" id="UP000821853"/>
    </source>
</evidence>
<comment type="subcellular location">
    <subcellularLocation>
        <location evidence="1">Membrane</location>
        <topology evidence="1">Multi-pass membrane protein</topology>
    </subcellularLocation>
</comment>
<dbReference type="PANTHER" id="PTHR20661">
    <property type="entry name" value="PHOSPHATIDYLINOSITOL-GLYCAN BIOSYNTHESIS CLASS W PROTEIN"/>
    <property type="match status" value="1"/>
</dbReference>
<proteinExistence type="predicted"/>
<dbReference type="GO" id="GO:0016020">
    <property type="term" value="C:membrane"/>
    <property type="evidence" value="ECO:0007669"/>
    <property type="project" value="UniProtKB-SubCell"/>
</dbReference>
<dbReference type="Pfam" id="PF06423">
    <property type="entry name" value="GWT1"/>
    <property type="match status" value="2"/>
</dbReference>
<evidence type="ECO:0000256" key="4">
    <source>
        <dbReference type="ARBA" id="ARBA00023136"/>
    </source>
</evidence>
<dbReference type="AlphaFoldDB" id="A0A9J6FS23"/>
<dbReference type="VEuPathDB" id="VectorBase:HLOH_046323"/>
<evidence type="ECO:0000256" key="5">
    <source>
        <dbReference type="SAM" id="Phobius"/>
    </source>
</evidence>
<dbReference type="GO" id="GO:0006506">
    <property type="term" value="P:GPI anchor biosynthetic process"/>
    <property type="evidence" value="ECO:0007669"/>
    <property type="project" value="InterPro"/>
</dbReference>
<keyword evidence="3 5" id="KW-1133">Transmembrane helix</keyword>
<comment type="caution">
    <text evidence="6">The sequence shown here is derived from an EMBL/GenBank/DDBJ whole genome shotgun (WGS) entry which is preliminary data.</text>
</comment>
<dbReference type="GO" id="GO:0032216">
    <property type="term" value="F:glucosaminyl-phosphatidylinositol O-acyltransferase activity"/>
    <property type="evidence" value="ECO:0007669"/>
    <property type="project" value="TreeGrafter"/>
</dbReference>
<dbReference type="OrthoDB" id="15270at2759"/>
<dbReference type="PANTHER" id="PTHR20661:SF0">
    <property type="entry name" value="PHOSPHATIDYLINOSITOL-GLYCAN BIOSYNTHESIS CLASS W PROTEIN"/>
    <property type="match status" value="1"/>
</dbReference>
<dbReference type="Proteomes" id="UP000821853">
    <property type="component" value="Chromosome 2"/>
</dbReference>
<keyword evidence="4 5" id="KW-0472">Membrane</keyword>
<feature type="transmembrane region" description="Helical" evidence="5">
    <location>
        <begin position="195"/>
        <end position="214"/>
    </location>
</feature>
<dbReference type="GO" id="GO:0005783">
    <property type="term" value="C:endoplasmic reticulum"/>
    <property type="evidence" value="ECO:0007669"/>
    <property type="project" value="TreeGrafter"/>
</dbReference>
<evidence type="ECO:0000256" key="3">
    <source>
        <dbReference type="ARBA" id="ARBA00022989"/>
    </source>
</evidence>
<sequence>MDQSEKAIHEAFVTTKEGCSPVELVLRGGILIYSTFLHSSLADIPFIKSLRKSLWFSISLAVIVQCVPFMLTYTLLVEYWACVTFTVVALAVGMRVSHRWFVHLPPTKKRAKNTVAKRPIAKVAPNDYPGLTAGRAQIILFTIFGILAVDFPTTPRSFAKTEKTGFSPMDIGPAPRVEGGSDLGHLCHGADPPRLAIALALACTYEACLLFTPLASFLDSDDRTGFLVANKEGLVSIAGYVSLHLASAAAARTFGYKPRNSIRDWVVTALQCLAASAASFAATYALHTAVDPVSRRLANLPYCLWMLSLGLFGVPLATAVSLVEVALMPAGAQVDYNLFAITRADKCPQRRRPFVEEHQLQRNGRVPTGEHIDRAWTFFFHPRNCQ</sequence>
<evidence type="ECO:0000256" key="1">
    <source>
        <dbReference type="ARBA" id="ARBA00004141"/>
    </source>
</evidence>
<dbReference type="GO" id="GO:0072659">
    <property type="term" value="P:protein localization to plasma membrane"/>
    <property type="evidence" value="ECO:0007669"/>
    <property type="project" value="TreeGrafter"/>
</dbReference>
<evidence type="ECO:0000313" key="6">
    <source>
        <dbReference type="EMBL" id="KAH9366050.1"/>
    </source>
</evidence>
<keyword evidence="2 5" id="KW-0812">Transmembrane</keyword>